<feature type="domain" description="Xylose isomerase-like TIM barrel" evidence="3">
    <location>
        <begin position="26"/>
        <end position="265"/>
    </location>
</feature>
<dbReference type="NCBIfam" id="TIGR00542">
    <property type="entry name" value="hxl6Piso_put"/>
    <property type="match status" value="1"/>
</dbReference>
<reference evidence="4 5" key="1">
    <citation type="submission" date="2019-08" db="EMBL/GenBank/DDBJ databases">
        <title>Complete genome sequence of Spiroplasma chinense CCH (DSM 19755).</title>
        <authorList>
            <person name="Shen H.-Y."/>
            <person name="Lin Y.-C."/>
            <person name="Chou L."/>
            <person name="Kuo C.-H."/>
        </authorList>
    </citation>
    <scope>NUCLEOTIDE SEQUENCE [LARGE SCALE GENOMIC DNA]</scope>
    <source>
        <strain evidence="4 5">CCH</strain>
    </source>
</reference>
<dbReference type="AlphaFoldDB" id="A0A5B9Y5D2"/>
<evidence type="ECO:0000256" key="1">
    <source>
        <dbReference type="ARBA" id="ARBA00023235"/>
    </source>
</evidence>
<dbReference type="InterPro" id="IPR004560">
    <property type="entry name" value="L-Ru-5P_3-Epase"/>
</dbReference>
<dbReference type="InterPro" id="IPR013022">
    <property type="entry name" value="Xyl_isomerase-like_TIM-brl"/>
</dbReference>
<dbReference type="KEGG" id="schi:SCHIN_v1c08080"/>
<dbReference type="Pfam" id="PF01261">
    <property type="entry name" value="AP_endonuc_2"/>
    <property type="match status" value="1"/>
</dbReference>
<gene>
    <name evidence="4" type="primary">ulaE</name>
    <name evidence="4" type="ORF">SCHIN_v1c08080</name>
</gene>
<dbReference type="GO" id="GO:0019852">
    <property type="term" value="P:L-ascorbic acid metabolic process"/>
    <property type="evidence" value="ECO:0007669"/>
    <property type="project" value="TreeGrafter"/>
</dbReference>
<dbReference type="NCBIfam" id="NF009688">
    <property type="entry name" value="PRK13209.1"/>
    <property type="match status" value="1"/>
</dbReference>
<dbReference type="InterPro" id="IPR050417">
    <property type="entry name" value="Sugar_Epim/Isomerase"/>
</dbReference>
<dbReference type="PANTHER" id="PTHR43489">
    <property type="entry name" value="ISOMERASE"/>
    <property type="match status" value="1"/>
</dbReference>
<accession>A0A5B9Y5D2</accession>
<organism evidence="4 5">
    <name type="scientific">Spiroplasma chinense</name>
    <dbReference type="NCBI Taxonomy" id="216932"/>
    <lineage>
        <taxon>Bacteria</taxon>
        <taxon>Bacillati</taxon>
        <taxon>Mycoplasmatota</taxon>
        <taxon>Mollicutes</taxon>
        <taxon>Entomoplasmatales</taxon>
        <taxon>Spiroplasmataceae</taxon>
        <taxon>Spiroplasma</taxon>
    </lineage>
</organism>
<dbReference type="NCBIfam" id="NF009689">
    <property type="entry name" value="PRK13210.1"/>
    <property type="match status" value="1"/>
</dbReference>
<evidence type="ECO:0000259" key="3">
    <source>
        <dbReference type="Pfam" id="PF01261"/>
    </source>
</evidence>
<proteinExistence type="predicted"/>
<dbReference type="InterPro" id="IPR036237">
    <property type="entry name" value="Xyl_isomerase-like_sf"/>
</dbReference>
<name>A0A5B9Y5D2_9MOLU</name>
<dbReference type="RefSeq" id="WP_166508375.1">
    <property type="nucleotide sequence ID" value="NZ_CP043026.1"/>
</dbReference>
<dbReference type="GO" id="GO:0034015">
    <property type="term" value="F:L-ribulose-5-phosphate 3-epimerase activity"/>
    <property type="evidence" value="ECO:0007669"/>
    <property type="project" value="TreeGrafter"/>
</dbReference>
<dbReference type="Gene3D" id="3.20.20.150">
    <property type="entry name" value="Divalent-metal-dependent TIM barrel enzymes"/>
    <property type="match status" value="1"/>
</dbReference>
<protein>
    <recommendedName>
        <fullName evidence="2">L-ribulose-5-phosphate 3-epimerase</fullName>
    </recommendedName>
</protein>
<evidence type="ECO:0000313" key="4">
    <source>
        <dbReference type="EMBL" id="QEH62003.1"/>
    </source>
</evidence>
<sequence length="290" mass="33997">MLNLKNNFLGVYEKALPKVSWPEKIKVASELGFDFIELSIDESDERLERLNWSDKQVEEILLECKQNNIFIRSICFSGQRRYPMGSHDKEIRKTSMKLLEQCIILAHKLGIKIIQLAGYDVFYEEKDQTTKEYFLKNLNEAMKIANRYAINLSIEIMDDVFINSISKFLEIKKEVNYPWLSVYPDLGNLWAWNSDNSIEELEKGFNEVVALHIKDTLLVKEDFPGKFKNVEFGEGDVDFKMLLKYLNTKQYSGSFVIEAWYEDFPKTVSLLENAKKYVLNIFKETGWELC</sequence>
<evidence type="ECO:0000313" key="5">
    <source>
        <dbReference type="Proteomes" id="UP000323144"/>
    </source>
</evidence>
<dbReference type="SUPFAM" id="SSF51658">
    <property type="entry name" value="Xylose isomerase-like"/>
    <property type="match status" value="1"/>
</dbReference>
<keyword evidence="5" id="KW-1185">Reference proteome</keyword>
<evidence type="ECO:0000256" key="2">
    <source>
        <dbReference type="NCBIfam" id="TIGR00542"/>
    </source>
</evidence>
<keyword evidence="1" id="KW-0413">Isomerase</keyword>
<dbReference type="EMBL" id="CP043026">
    <property type="protein sequence ID" value="QEH62003.1"/>
    <property type="molecule type" value="Genomic_DNA"/>
</dbReference>
<dbReference type="Proteomes" id="UP000323144">
    <property type="component" value="Chromosome"/>
</dbReference>
<dbReference type="PANTHER" id="PTHR43489:SF1">
    <property type="entry name" value="L-RIBULOSE-5-PHOSPHATE 3-EPIMERASE SGBU-RELATED"/>
    <property type="match status" value="1"/>
</dbReference>
<dbReference type="GO" id="GO:0016861">
    <property type="term" value="F:intramolecular oxidoreductase activity, interconverting aldoses and ketoses"/>
    <property type="evidence" value="ECO:0007669"/>
    <property type="project" value="InterPro"/>
</dbReference>